<dbReference type="InterPro" id="IPR010404">
    <property type="entry name" value="CpcT/CpeT"/>
</dbReference>
<dbReference type="GO" id="GO:0016829">
    <property type="term" value="F:lyase activity"/>
    <property type="evidence" value="ECO:0007669"/>
    <property type="project" value="UniProtKB-KW"/>
</dbReference>
<keyword evidence="3" id="KW-0732">Signal</keyword>
<evidence type="ECO:0000313" key="5">
    <source>
        <dbReference type="Proteomes" id="UP000184432"/>
    </source>
</evidence>
<dbReference type="PROSITE" id="PS51257">
    <property type="entry name" value="PROKAR_LIPOPROTEIN"/>
    <property type="match status" value="1"/>
</dbReference>
<reference evidence="5" key="1">
    <citation type="submission" date="2016-11" db="EMBL/GenBank/DDBJ databases">
        <authorList>
            <person name="Varghese N."/>
            <person name="Submissions S."/>
        </authorList>
    </citation>
    <scope>NUCLEOTIDE SEQUENCE [LARGE SCALE GENOMIC DNA]</scope>
    <source>
        <strain evidence="5">DSM 22623</strain>
    </source>
</reference>
<keyword evidence="5" id="KW-1185">Reference proteome</keyword>
<dbReference type="STRING" id="570521.SAMN04488508_106137"/>
<evidence type="ECO:0000256" key="2">
    <source>
        <dbReference type="ARBA" id="ARBA00023239"/>
    </source>
</evidence>
<dbReference type="PANTHER" id="PTHR35137">
    <property type="entry name" value="CHROMOPHORE LYASE CRL, CHLOROPLASTIC"/>
    <property type="match status" value="1"/>
</dbReference>
<protein>
    <submittedName>
        <fullName evidence="4">CpeT/CpcT family</fullName>
    </submittedName>
</protein>
<keyword evidence="2" id="KW-0456">Lyase</keyword>
<organism evidence="4 5">
    <name type="scientific">Aquimarina spongiae</name>
    <dbReference type="NCBI Taxonomy" id="570521"/>
    <lineage>
        <taxon>Bacteria</taxon>
        <taxon>Pseudomonadati</taxon>
        <taxon>Bacteroidota</taxon>
        <taxon>Flavobacteriia</taxon>
        <taxon>Flavobacteriales</taxon>
        <taxon>Flavobacteriaceae</taxon>
        <taxon>Aquimarina</taxon>
    </lineage>
</organism>
<evidence type="ECO:0000313" key="4">
    <source>
        <dbReference type="EMBL" id="SHJ18549.1"/>
    </source>
</evidence>
<evidence type="ECO:0000256" key="3">
    <source>
        <dbReference type="SAM" id="SignalP"/>
    </source>
</evidence>
<dbReference type="InterPro" id="IPR038672">
    <property type="entry name" value="CpcT/CpeT_sf"/>
</dbReference>
<feature type="signal peptide" evidence="3">
    <location>
        <begin position="1"/>
        <end position="21"/>
    </location>
</feature>
<evidence type="ECO:0000256" key="1">
    <source>
        <dbReference type="ARBA" id="ARBA00008206"/>
    </source>
</evidence>
<feature type="chain" id="PRO_5012229315" evidence="3">
    <location>
        <begin position="22"/>
        <end position="207"/>
    </location>
</feature>
<name>A0A1M6H8U8_9FLAO</name>
<dbReference type="RefSeq" id="WP_073316909.1">
    <property type="nucleotide sequence ID" value="NZ_FQYP01000006.1"/>
</dbReference>
<dbReference type="Pfam" id="PF06206">
    <property type="entry name" value="CpeT"/>
    <property type="match status" value="1"/>
</dbReference>
<sequence length="207" mass="24075">MKQILLLLCSLILTFGCSSKAVSDPELNDLVSLMVGEFSNEEQTQDDSSYPFLRLVNIKIWKERPGHWVYSELFDAKDENRVYGQRILHYERVDSLRFQSTSYKILNAKDYNSSWKHAKLLNKLTLDSLEVREGCQVYFVKNTSTIYSGKTNKKTCSSSIKHVDYITSDFVVSRDKISIWNRGYNTEGKQVWGKIKGPFKYKRITDK</sequence>
<dbReference type="AlphaFoldDB" id="A0A1M6H8U8"/>
<proteinExistence type="inferred from homology"/>
<accession>A0A1M6H8U8</accession>
<dbReference type="Gene3D" id="2.40.128.590">
    <property type="entry name" value="CpcT/CpeT domain"/>
    <property type="match status" value="1"/>
</dbReference>
<gene>
    <name evidence="4" type="ORF">SAMN04488508_106137</name>
</gene>
<dbReference type="EMBL" id="FQYP01000006">
    <property type="protein sequence ID" value="SHJ18549.1"/>
    <property type="molecule type" value="Genomic_DNA"/>
</dbReference>
<dbReference type="Proteomes" id="UP000184432">
    <property type="component" value="Unassembled WGS sequence"/>
</dbReference>
<dbReference type="PANTHER" id="PTHR35137:SF1">
    <property type="entry name" value="CHROMOPHORE LYASE CRL, CHLOROPLASTIC"/>
    <property type="match status" value="1"/>
</dbReference>
<dbReference type="CDD" id="cd16338">
    <property type="entry name" value="CpcT"/>
    <property type="match status" value="1"/>
</dbReference>
<comment type="similarity">
    <text evidence="1">Belongs to the CpcT/CpeT biliprotein lyase family.</text>
</comment>